<evidence type="ECO:0000256" key="2">
    <source>
        <dbReference type="ARBA" id="ARBA00012438"/>
    </source>
</evidence>
<dbReference type="GO" id="GO:0046983">
    <property type="term" value="F:protein dimerization activity"/>
    <property type="evidence" value="ECO:0007669"/>
    <property type="project" value="InterPro"/>
</dbReference>
<keyword evidence="6 12" id="KW-0418">Kinase</keyword>
<dbReference type="CDD" id="cd16917">
    <property type="entry name" value="HATPase_UhpB-NarQ-NarX-like"/>
    <property type="match status" value="1"/>
</dbReference>
<keyword evidence="4" id="KW-0808">Transferase</keyword>
<evidence type="ECO:0000256" key="5">
    <source>
        <dbReference type="ARBA" id="ARBA00022741"/>
    </source>
</evidence>
<dbReference type="Pfam" id="PF07730">
    <property type="entry name" value="HisKA_3"/>
    <property type="match status" value="1"/>
</dbReference>
<dbReference type="PANTHER" id="PTHR24421">
    <property type="entry name" value="NITRATE/NITRITE SENSOR PROTEIN NARX-RELATED"/>
    <property type="match status" value="1"/>
</dbReference>
<dbReference type="RefSeq" id="WP_239134434.1">
    <property type="nucleotide sequence ID" value="NZ_BONZ01000100.1"/>
</dbReference>
<keyword evidence="13" id="KW-1185">Reference proteome</keyword>
<dbReference type="InterPro" id="IPR025828">
    <property type="entry name" value="Put_sensor_dom"/>
</dbReference>
<accession>A0A8J3R1M4</accession>
<dbReference type="InterPro" id="IPR050482">
    <property type="entry name" value="Sensor_HK_TwoCompSys"/>
</dbReference>
<dbReference type="InterPro" id="IPR036890">
    <property type="entry name" value="HATPase_C_sf"/>
</dbReference>
<feature type="transmembrane region" description="Helical" evidence="9">
    <location>
        <begin position="56"/>
        <end position="75"/>
    </location>
</feature>
<evidence type="ECO:0000256" key="4">
    <source>
        <dbReference type="ARBA" id="ARBA00022679"/>
    </source>
</evidence>
<dbReference type="AlphaFoldDB" id="A0A8J3R1M4"/>
<dbReference type="GO" id="GO:0005524">
    <property type="term" value="F:ATP binding"/>
    <property type="evidence" value="ECO:0007669"/>
    <property type="project" value="UniProtKB-KW"/>
</dbReference>
<dbReference type="Gene3D" id="1.20.5.1930">
    <property type="match status" value="1"/>
</dbReference>
<keyword evidence="8" id="KW-0902">Two-component regulatory system</keyword>
<dbReference type="SUPFAM" id="SSF55874">
    <property type="entry name" value="ATPase domain of HSP90 chaperone/DNA topoisomerase II/histidine kinase"/>
    <property type="match status" value="1"/>
</dbReference>
<dbReference type="PANTHER" id="PTHR24421:SF10">
    <property type="entry name" value="NITRATE_NITRITE SENSOR PROTEIN NARQ"/>
    <property type="match status" value="1"/>
</dbReference>
<dbReference type="GO" id="GO:0000155">
    <property type="term" value="F:phosphorelay sensor kinase activity"/>
    <property type="evidence" value="ECO:0007669"/>
    <property type="project" value="InterPro"/>
</dbReference>
<feature type="transmembrane region" description="Helical" evidence="9">
    <location>
        <begin position="27"/>
        <end position="50"/>
    </location>
</feature>
<keyword evidence="3" id="KW-0597">Phosphoprotein</keyword>
<dbReference type="EMBL" id="BONZ01000100">
    <property type="protein sequence ID" value="GIH20566.1"/>
    <property type="molecule type" value="Genomic_DNA"/>
</dbReference>
<comment type="caution">
    <text evidence="12">The sequence shown here is derived from an EMBL/GenBank/DDBJ whole genome shotgun (WGS) entry which is preliminary data.</text>
</comment>
<sequence>MIARNPLEALAQRPLRFLKSFWTWRSLAYLLSSVVPGAVVALLTLGLYYLRTVLGVPAVTLLGLLALLLVGWAMVGFERRRLRLVITNTDLPPSESAGERTLRRRILGWFRASASWRNLGYGVAALFTLWWIDLGITVVALGVPVFFLTAPLQPTAPPLVEGAGVVVGALLLPISAYPIAAWAGARSAMTRAVLLPPDSELMEVVRSRARLADAYEVERRRIERDLHDGAQQRLVALSMKLGLAGLDLQPDSPAARHVSEAQEQAQQALEELRELIHNVHPRVLTDRGLEPAVRDLVGRSPVPVDVYIALPRRLDSAAEVAAYFVVCEGLANIAKHSTASRAWVHGQVSGETFVLEVGDDGVGGADIAGGTGLVGMADRLAVVDGRMLLRSPAGGPTVLRVEMPCNLIA</sequence>
<keyword evidence="5" id="KW-0547">Nucleotide-binding</keyword>
<dbReference type="EC" id="2.7.13.3" evidence="2"/>
<evidence type="ECO:0000313" key="13">
    <source>
        <dbReference type="Proteomes" id="UP000642748"/>
    </source>
</evidence>
<evidence type="ECO:0000256" key="8">
    <source>
        <dbReference type="ARBA" id="ARBA00023012"/>
    </source>
</evidence>
<name>A0A8J3R1M4_9ACTN</name>
<dbReference type="Pfam" id="PF13796">
    <property type="entry name" value="Sensor"/>
    <property type="match status" value="1"/>
</dbReference>
<keyword evidence="9" id="KW-0472">Membrane</keyword>
<gene>
    <name evidence="12" type="ORF">Raf01_87380</name>
</gene>
<feature type="domain" description="Putative sensor" evidence="11">
    <location>
        <begin position="29"/>
        <end position="194"/>
    </location>
</feature>
<evidence type="ECO:0000256" key="7">
    <source>
        <dbReference type="ARBA" id="ARBA00022840"/>
    </source>
</evidence>
<reference evidence="12" key="1">
    <citation type="submission" date="2021-01" db="EMBL/GenBank/DDBJ databases">
        <title>Whole genome shotgun sequence of Rugosimonospora africana NBRC 104875.</title>
        <authorList>
            <person name="Komaki H."/>
            <person name="Tamura T."/>
        </authorList>
    </citation>
    <scope>NUCLEOTIDE SEQUENCE</scope>
    <source>
        <strain evidence="12">NBRC 104875</strain>
    </source>
</reference>
<feature type="domain" description="Signal transduction histidine kinase subgroup 3 dimerisation and phosphoacceptor" evidence="10">
    <location>
        <begin position="218"/>
        <end position="284"/>
    </location>
</feature>
<dbReference type="Gene3D" id="3.30.565.10">
    <property type="entry name" value="Histidine kinase-like ATPase, C-terminal domain"/>
    <property type="match status" value="1"/>
</dbReference>
<proteinExistence type="predicted"/>
<evidence type="ECO:0000256" key="6">
    <source>
        <dbReference type="ARBA" id="ARBA00022777"/>
    </source>
</evidence>
<protein>
    <recommendedName>
        <fullName evidence="2">histidine kinase</fullName>
        <ecNumber evidence="2">2.7.13.3</ecNumber>
    </recommendedName>
</protein>
<dbReference type="GO" id="GO:0016020">
    <property type="term" value="C:membrane"/>
    <property type="evidence" value="ECO:0007669"/>
    <property type="project" value="InterPro"/>
</dbReference>
<evidence type="ECO:0000256" key="3">
    <source>
        <dbReference type="ARBA" id="ARBA00022553"/>
    </source>
</evidence>
<comment type="catalytic activity">
    <reaction evidence="1">
        <text>ATP + protein L-histidine = ADP + protein N-phospho-L-histidine.</text>
        <dbReference type="EC" id="2.7.13.3"/>
    </reaction>
</comment>
<organism evidence="12 13">
    <name type="scientific">Rugosimonospora africana</name>
    <dbReference type="NCBI Taxonomy" id="556532"/>
    <lineage>
        <taxon>Bacteria</taxon>
        <taxon>Bacillati</taxon>
        <taxon>Actinomycetota</taxon>
        <taxon>Actinomycetes</taxon>
        <taxon>Micromonosporales</taxon>
        <taxon>Micromonosporaceae</taxon>
        <taxon>Rugosimonospora</taxon>
    </lineage>
</organism>
<dbReference type="Proteomes" id="UP000642748">
    <property type="component" value="Unassembled WGS sequence"/>
</dbReference>
<evidence type="ECO:0000313" key="12">
    <source>
        <dbReference type="EMBL" id="GIH20566.1"/>
    </source>
</evidence>
<keyword evidence="9" id="KW-0812">Transmembrane</keyword>
<keyword evidence="9" id="KW-1133">Transmembrane helix</keyword>
<evidence type="ECO:0000256" key="9">
    <source>
        <dbReference type="SAM" id="Phobius"/>
    </source>
</evidence>
<feature type="transmembrane region" description="Helical" evidence="9">
    <location>
        <begin position="163"/>
        <end position="185"/>
    </location>
</feature>
<dbReference type="InterPro" id="IPR011712">
    <property type="entry name" value="Sig_transdc_His_kin_sub3_dim/P"/>
</dbReference>
<evidence type="ECO:0000256" key="1">
    <source>
        <dbReference type="ARBA" id="ARBA00000085"/>
    </source>
</evidence>
<keyword evidence="7" id="KW-0067">ATP-binding</keyword>
<evidence type="ECO:0000259" key="11">
    <source>
        <dbReference type="Pfam" id="PF13796"/>
    </source>
</evidence>
<feature type="transmembrane region" description="Helical" evidence="9">
    <location>
        <begin position="119"/>
        <end position="143"/>
    </location>
</feature>
<evidence type="ECO:0000259" key="10">
    <source>
        <dbReference type="Pfam" id="PF07730"/>
    </source>
</evidence>